<dbReference type="AlphaFoldDB" id="A0A0B6ZZM0"/>
<feature type="non-terminal residue" evidence="3">
    <location>
        <position position="196"/>
    </location>
</feature>
<gene>
    <name evidence="3" type="primary">ORF85630</name>
</gene>
<reference evidence="3" key="1">
    <citation type="submission" date="2014-12" db="EMBL/GenBank/DDBJ databases">
        <title>Insight into the proteome of Arion vulgaris.</title>
        <authorList>
            <person name="Aradska J."/>
            <person name="Bulat T."/>
            <person name="Smidak R."/>
            <person name="Sarate P."/>
            <person name="Gangsoo J."/>
            <person name="Sialana F."/>
            <person name="Bilban M."/>
            <person name="Lubec G."/>
        </authorList>
    </citation>
    <scope>NUCLEOTIDE SEQUENCE</scope>
    <source>
        <tissue evidence="3">Skin</tissue>
    </source>
</reference>
<sequence length="196" mass="22289">MTNFSFIATIVVVYACGCCTVHTEETVRAKRQSITSPSLNDLRHRSSVNNWQTSNQLSSKSFFDYKDDFDPSVVSQSFNDNVEEGFEDTPVLQWHPTLLTKYGNYLTQAYPVREVQDKGKRFFDSLGGSEVHGFKRSVDGHFGDDLGRHEHHANVLHLERRRRDLQAKISATTGRSKRALKETGKSFEKRSLDSLG</sequence>
<accession>A0A0B6ZZM0</accession>
<dbReference type="EMBL" id="HACG01026315">
    <property type="protein sequence ID" value="CEK73180.1"/>
    <property type="molecule type" value="Transcribed_RNA"/>
</dbReference>
<proteinExistence type="predicted"/>
<organism evidence="3">
    <name type="scientific">Arion vulgaris</name>
    <dbReference type="NCBI Taxonomy" id="1028688"/>
    <lineage>
        <taxon>Eukaryota</taxon>
        <taxon>Metazoa</taxon>
        <taxon>Spiralia</taxon>
        <taxon>Lophotrochozoa</taxon>
        <taxon>Mollusca</taxon>
        <taxon>Gastropoda</taxon>
        <taxon>Heterobranchia</taxon>
        <taxon>Euthyneura</taxon>
        <taxon>Panpulmonata</taxon>
        <taxon>Eupulmonata</taxon>
        <taxon>Stylommatophora</taxon>
        <taxon>Helicina</taxon>
        <taxon>Arionoidea</taxon>
        <taxon>Arionidae</taxon>
        <taxon>Arion</taxon>
    </lineage>
</organism>
<evidence type="ECO:0000256" key="2">
    <source>
        <dbReference type="SAM" id="SignalP"/>
    </source>
</evidence>
<keyword evidence="2" id="KW-0732">Signal</keyword>
<feature type="compositionally biased region" description="Basic and acidic residues" evidence="1">
    <location>
        <begin position="179"/>
        <end position="196"/>
    </location>
</feature>
<feature type="region of interest" description="Disordered" evidence="1">
    <location>
        <begin position="173"/>
        <end position="196"/>
    </location>
</feature>
<name>A0A0B6ZZM0_9EUPU</name>
<feature type="signal peptide" evidence="2">
    <location>
        <begin position="1"/>
        <end position="23"/>
    </location>
</feature>
<feature type="chain" id="PRO_5002127255" evidence="2">
    <location>
        <begin position="24"/>
        <end position="196"/>
    </location>
</feature>
<evidence type="ECO:0000256" key="1">
    <source>
        <dbReference type="SAM" id="MobiDB-lite"/>
    </source>
</evidence>
<evidence type="ECO:0000313" key="3">
    <source>
        <dbReference type="EMBL" id="CEK73180.1"/>
    </source>
</evidence>
<protein>
    <submittedName>
        <fullName evidence="3">Uncharacterized protein</fullName>
    </submittedName>
</protein>